<gene>
    <name evidence="2" type="ORF">AVDCRST_MAG77-2964</name>
</gene>
<organism evidence="2">
    <name type="scientific">uncultured Chloroflexota bacterium</name>
    <dbReference type="NCBI Taxonomy" id="166587"/>
    <lineage>
        <taxon>Bacteria</taxon>
        <taxon>Bacillati</taxon>
        <taxon>Chloroflexota</taxon>
        <taxon>environmental samples</taxon>
    </lineage>
</organism>
<dbReference type="EMBL" id="CADCTC010000121">
    <property type="protein sequence ID" value="CAA9247640.1"/>
    <property type="molecule type" value="Genomic_DNA"/>
</dbReference>
<feature type="region of interest" description="Disordered" evidence="1">
    <location>
        <begin position="1"/>
        <end position="37"/>
    </location>
</feature>
<name>A0A6J4IBA7_9CHLR</name>
<feature type="region of interest" description="Disordered" evidence="1">
    <location>
        <begin position="58"/>
        <end position="78"/>
    </location>
</feature>
<accession>A0A6J4IBA7</accession>
<protein>
    <submittedName>
        <fullName evidence="2">Uncharacterized protein</fullName>
    </submittedName>
</protein>
<dbReference type="AlphaFoldDB" id="A0A6J4IBA7"/>
<evidence type="ECO:0000313" key="2">
    <source>
        <dbReference type="EMBL" id="CAA9247640.1"/>
    </source>
</evidence>
<evidence type="ECO:0000256" key="1">
    <source>
        <dbReference type="SAM" id="MobiDB-lite"/>
    </source>
</evidence>
<proteinExistence type="predicted"/>
<reference evidence="2" key="1">
    <citation type="submission" date="2020-02" db="EMBL/GenBank/DDBJ databases">
        <authorList>
            <person name="Meier V. D."/>
        </authorList>
    </citation>
    <scope>NUCLEOTIDE SEQUENCE</scope>
    <source>
        <strain evidence="2">AVDCRST_MAG77</strain>
    </source>
</reference>
<sequence>MNAQGKQAGRAGGSKRNRGSNRHEHRGGGDGGAGGECDGALAIRHPDACADRCADRESYGNRGAAGAEPVSLAVGRVG</sequence>
<feature type="compositionally biased region" description="Basic residues" evidence="1">
    <location>
        <begin position="13"/>
        <end position="25"/>
    </location>
</feature>